<feature type="transmembrane region" description="Helical" evidence="9">
    <location>
        <begin position="44"/>
        <end position="77"/>
    </location>
</feature>
<dbReference type="InterPro" id="IPR001851">
    <property type="entry name" value="ABC_transp_permease"/>
</dbReference>
<dbReference type="EMBL" id="CP000697">
    <property type="protein sequence ID" value="ABQ32282.1"/>
    <property type="molecule type" value="Genomic_DNA"/>
</dbReference>
<evidence type="ECO:0000313" key="11">
    <source>
        <dbReference type="EMBL" id="ABQ32282.1"/>
    </source>
</evidence>
<feature type="transmembrane region" description="Helical" evidence="9">
    <location>
        <begin position="89"/>
        <end position="111"/>
    </location>
</feature>
<evidence type="ECO:0000256" key="8">
    <source>
        <dbReference type="ARBA" id="ARBA00023136"/>
    </source>
</evidence>
<dbReference type="FunFam" id="3.40.50.300:FF:000421">
    <property type="entry name" value="Branched-chain amino acid ABC transporter ATP-binding protein"/>
    <property type="match status" value="1"/>
</dbReference>
<comment type="subcellular location">
    <subcellularLocation>
        <location evidence="1">Cell membrane</location>
        <topology evidence="1">Multi-pass membrane protein</topology>
    </subcellularLocation>
</comment>
<dbReference type="CDD" id="cd03219">
    <property type="entry name" value="ABC_Mj1267_LivG_branched"/>
    <property type="match status" value="1"/>
</dbReference>
<feature type="transmembrane region" description="Helical" evidence="9">
    <location>
        <begin position="277"/>
        <end position="304"/>
    </location>
</feature>
<accession>A5G350</accession>
<dbReference type="Proteomes" id="UP000000245">
    <property type="component" value="Chromosome"/>
</dbReference>
<dbReference type="Pfam" id="PF02653">
    <property type="entry name" value="BPD_transp_2"/>
    <property type="match status" value="1"/>
</dbReference>
<dbReference type="GO" id="GO:0005886">
    <property type="term" value="C:plasma membrane"/>
    <property type="evidence" value="ECO:0007669"/>
    <property type="project" value="UniProtKB-SubCell"/>
</dbReference>
<dbReference type="STRING" id="349163.Acry_3094"/>
<dbReference type="GO" id="GO:0015658">
    <property type="term" value="F:branched-chain amino acid transmembrane transporter activity"/>
    <property type="evidence" value="ECO:0007669"/>
    <property type="project" value="InterPro"/>
</dbReference>
<feature type="domain" description="ABC transporter" evidence="10">
    <location>
        <begin position="406"/>
        <end position="655"/>
    </location>
</feature>
<dbReference type="Pfam" id="PF00005">
    <property type="entry name" value="ABC_tran"/>
    <property type="match status" value="1"/>
</dbReference>
<keyword evidence="6 11" id="KW-0067">ATP-binding</keyword>
<dbReference type="PANTHER" id="PTHR30482">
    <property type="entry name" value="HIGH-AFFINITY BRANCHED-CHAIN AMINO ACID TRANSPORT SYSTEM PERMEASE"/>
    <property type="match status" value="1"/>
</dbReference>
<dbReference type="RefSeq" id="WP_012040537.1">
    <property type="nucleotide sequence ID" value="NC_009484.1"/>
</dbReference>
<reference evidence="11 12" key="1">
    <citation type="submission" date="2007-05" db="EMBL/GenBank/DDBJ databases">
        <title>Complete sequence of chromosome of Acidiphilium cryptum JF-5.</title>
        <authorList>
            <consortium name="US DOE Joint Genome Institute"/>
            <person name="Copeland A."/>
            <person name="Lucas S."/>
            <person name="Lapidus A."/>
            <person name="Barry K."/>
            <person name="Detter J.C."/>
            <person name="Glavina del Rio T."/>
            <person name="Hammon N."/>
            <person name="Israni S."/>
            <person name="Dalin E."/>
            <person name="Tice H."/>
            <person name="Pitluck S."/>
            <person name="Sims D."/>
            <person name="Brettin T."/>
            <person name="Bruce D."/>
            <person name="Han C."/>
            <person name="Schmutz J."/>
            <person name="Larimer F."/>
            <person name="Land M."/>
            <person name="Hauser L."/>
            <person name="Kyrpides N."/>
            <person name="Kim E."/>
            <person name="Magnuson T."/>
            <person name="Richardson P."/>
        </authorList>
    </citation>
    <scope>NUCLEOTIDE SEQUENCE [LARGE SCALE GENOMIC DNA]</scope>
    <source>
        <strain evidence="11 12">JF-5</strain>
    </source>
</reference>
<dbReference type="SMART" id="SM00382">
    <property type="entry name" value="AAA"/>
    <property type="match status" value="1"/>
</dbReference>
<dbReference type="InterPro" id="IPR027417">
    <property type="entry name" value="P-loop_NTPase"/>
</dbReference>
<evidence type="ECO:0000256" key="3">
    <source>
        <dbReference type="ARBA" id="ARBA00022475"/>
    </source>
</evidence>
<keyword evidence="4 9" id="KW-0812">Transmembrane</keyword>
<evidence type="ECO:0000313" key="12">
    <source>
        <dbReference type="Proteomes" id="UP000000245"/>
    </source>
</evidence>
<dbReference type="CDD" id="cd06581">
    <property type="entry name" value="TM_PBP1_LivM_like"/>
    <property type="match status" value="1"/>
</dbReference>
<evidence type="ECO:0000256" key="6">
    <source>
        <dbReference type="ARBA" id="ARBA00022840"/>
    </source>
</evidence>
<keyword evidence="2" id="KW-0813">Transport</keyword>
<keyword evidence="7 9" id="KW-1133">Transmembrane helix</keyword>
<keyword evidence="3" id="KW-1003">Cell membrane</keyword>
<dbReference type="GO" id="GO:0016887">
    <property type="term" value="F:ATP hydrolysis activity"/>
    <property type="evidence" value="ECO:0007669"/>
    <property type="project" value="InterPro"/>
</dbReference>
<protein>
    <submittedName>
        <fullName evidence="11">Amino acid/amide ABC transporter ATP-binding protein 1, HAAT family / amino acid/amide ABC transporter membrane protein 2, HAAT family</fullName>
    </submittedName>
</protein>
<name>A5G350_ACICJ</name>
<dbReference type="PROSITE" id="PS50893">
    <property type="entry name" value="ABC_TRANSPORTER_2"/>
    <property type="match status" value="1"/>
</dbReference>
<evidence type="ECO:0000256" key="4">
    <source>
        <dbReference type="ARBA" id="ARBA00022692"/>
    </source>
</evidence>
<dbReference type="AlphaFoldDB" id="A5G350"/>
<feature type="transmembrane region" description="Helical" evidence="9">
    <location>
        <begin position="117"/>
        <end position="136"/>
    </location>
</feature>
<proteinExistence type="predicted"/>
<keyword evidence="12" id="KW-1185">Reference proteome</keyword>
<dbReference type="eggNOG" id="COG4177">
    <property type="taxonomic scope" value="Bacteria"/>
</dbReference>
<dbReference type="InterPro" id="IPR032823">
    <property type="entry name" value="BCA_ABC_TP_C"/>
</dbReference>
<keyword evidence="8 9" id="KW-0472">Membrane</keyword>
<dbReference type="PANTHER" id="PTHR30482:SF10">
    <property type="entry name" value="HIGH-AFFINITY BRANCHED-CHAIN AMINO ACID TRANSPORT PROTEIN BRAE"/>
    <property type="match status" value="1"/>
</dbReference>
<dbReference type="Gene3D" id="3.40.50.300">
    <property type="entry name" value="P-loop containing nucleotide triphosphate hydrolases"/>
    <property type="match status" value="1"/>
</dbReference>
<evidence type="ECO:0000256" key="2">
    <source>
        <dbReference type="ARBA" id="ARBA00022448"/>
    </source>
</evidence>
<dbReference type="Pfam" id="PF12399">
    <property type="entry name" value="BCA_ABC_TP_C"/>
    <property type="match status" value="1"/>
</dbReference>
<dbReference type="InterPro" id="IPR043428">
    <property type="entry name" value="LivM-like"/>
</dbReference>
<evidence type="ECO:0000256" key="5">
    <source>
        <dbReference type="ARBA" id="ARBA00022741"/>
    </source>
</evidence>
<feature type="transmembrane region" description="Helical" evidence="9">
    <location>
        <begin position="246"/>
        <end position="265"/>
    </location>
</feature>
<dbReference type="HOGENOM" id="CLU_006313_3_0_5"/>
<dbReference type="InterPro" id="IPR003439">
    <property type="entry name" value="ABC_transporter-like_ATP-bd"/>
</dbReference>
<sequence length="660" mass="70421">MKRLALLSPRQRQALFAALLMVLLLLPFLGIGQANIDVAANSCAYAALALGLNIVVGFTGLLDLGYAAFFAIGAYAYGILNSFQLHPHWSAAWAPLAAIGFVAKLGAGAAATVHFTFPFWLMLPASAVIAACFGMAFGAPTLRLKGDYLAIVTLGFGEIVPIVARNWSSLTNGAEGLNGVGPPVLFGYRFGINATPYYYVGLGLVLLLLFISLRLKPSRIGRAWMAVREDEIAASAMGVHTTRLKLLAFAMGAGFAGMTGTFYIAKLQTATPDMFDLPVSIMVLVMIVLGGLASVWGAILGAVLLELLQAWFLPALSGWVQGLGNAIHSPFLQNLELTSASELIFGIILVTMMLYRRDGLVPVGRNEVRLSYEQQDAAVSRGAAPAVARLRAGLAETTADARPAALEIRDLTVKFGGLTALKSVSLDVPPSSIVAVIGPNGSGKSTLFNSITGLVKPSAGVVRFAGRDLLGLRPDQVLRAGVARTFQNIRLFPNLTVMENVLIGQHTHLSAGAAGAVLGLPRVRAEEREAREFVLELLAMFGNRLVPRIDQGVAQLSYANRRRVEIARALASRPRLLMLDEPTAGMNPAESIELAEQIAAFRDFGLTVLLVEHKLDVVTRLADNVIVLNHGEKLAEGRADEVRRNEAVIEAYIGRGVVDA</sequence>
<organism evidence="11 12">
    <name type="scientific">Acidiphilium cryptum (strain JF-5)</name>
    <dbReference type="NCBI Taxonomy" id="349163"/>
    <lineage>
        <taxon>Bacteria</taxon>
        <taxon>Pseudomonadati</taxon>
        <taxon>Pseudomonadota</taxon>
        <taxon>Alphaproteobacteria</taxon>
        <taxon>Acetobacterales</taxon>
        <taxon>Acidocellaceae</taxon>
        <taxon>Acidiphilium</taxon>
    </lineage>
</organism>
<evidence type="ECO:0000256" key="7">
    <source>
        <dbReference type="ARBA" id="ARBA00022989"/>
    </source>
</evidence>
<dbReference type="InterPro" id="IPR003593">
    <property type="entry name" value="AAA+_ATPase"/>
</dbReference>
<dbReference type="SUPFAM" id="SSF52540">
    <property type="entry name" value="P-loop containing nucleoside triphosphate hydrolases"/>
    <property type="match status" value="1"/>
</dbReference>
<evidence type="ECO:0000259" key="10">
    <source>
        <dbReference type="PROSITE" id="PS50893"/>
    </source>
</evidence>
<keyword evidence="5" id="KW-0547">Nucleotide-binding</keyword>
<dbReference type="eggNOG" id="COG0411">
    <property type="taxonomic scope" value="Bacteria"/>
</dbReference>
<feature type="transmembrane region" description="Helical" evidence="9">
    <location>
        <begin position="197"/>
        <end position="215"/>
    </location>
</feature>
<evidence type="ECO:0000256" key="1">
    <source>
        <dbReference type="ARBA" id="ARBA00004651"/>
    </source>
</evidence>
<dbReference type="KEGG" id="acr:Acry_3094"/>
<evidence type="ECO:0000256" key="9">
    <source>
        <dbReference type="SAM" id="Phobius"/>
    </source>
</evidence>
<gene>
    <name evidence="11" type="ordered locus">Acry_3094</name>
</gene>
<dbReference type="GO" id="GO:0005524">
    <property type="term" value="F:ATP binding"/>
    <property type="evidence" value="ECO:0007669"/>
    <property type="project" value="UniProtKB-KW"/>
</dbReference>